<keyword evidence="4" id="KW-1134">Transmembrane beta strand</keyword>
<comment type="similarity">
    <text evidence="2">Belongs to the TamA family.</text>
</comment>
<dbReference type="Pfam" id="PF07244">
    <property type="entry name" value="POTRA"/>
    <property type="match status" value="1"/>
</dbReference>
<comment type="subunit">
    <text evidence="10">Interacts with TamB to form the translocation and assembly module (TAM).</text>
</comment>
<dbReference type="Proteomes" id="UP000663281">
    <property type="component" value="Chromosome"/>
</dbReference>
<keyword evidence="6" id="KW-0732">Signal</keyword>
<dbReference type="PANTHER" id="PTHR12815:SF47">
    <property type="entry name" value="TRANSLOCATION AND ASSEMBLY MODULE SUBUNIT TAMA"/>
    <property type="match status" value="1"/>
</dbReference>
<evidence type="ECO:0000256" key="4">
    <source>
        <dbReference type="ARBA" id="ARBA00022452"/>
    </source>
</evidence>
<feature type="domain" description="TamA POTRA" evidence="13">
    <location>
        <begin position="8"/>
        <end position="81"/>
    </location>
</feature>
<proteinExistence type="inferred from homology"/>
<evidence type="ECO:0000313" key="14">
    <source>
        <dbReference type="EMBL" id="QSX31859.1"/>
    </source>
</evidence>
<dbReference type="GO" id="GO:0009306">
    <property type="term" value="P:protein secretion"/>
    <property type="evidence" value="ECO:0007669"/>
    <property type="project" value="TreeGrafter"/>
</dbReference>
<evidence type="ECO:0000259" key="11">
    <source>
        <dbReference type="Pfam" id="PF01103"/>
    </source>
</evidence>
<evidence type="ECO:0000256" key="7">
    <source>
        <dbReference type="ARBA" id="ARBA00023136"/>
    </source>
</evidence>
<keyword evidence="7" id="KW-0472">Membrane</keyword>
<comment type="subcellular location">
    <subcellularLocation>
        <location evidence="1">Cell outer membrane</location>
    </subcellularLocation>
</comment>
<evidence type="ECO:0000256" key="5">
    <source>
        <dbReference type="ARBA" id="ARBA00022692"/>
    </source>
</evidence>
<dbReference type="GO" id="GO:0097347">
    <property type="term" value="C:TAM protein secretion complex"/>
    <property type="evidence" value="ECO:0007669"/>
    <property type="project" value="TreeGrafter"/>
</dbReference>
<organism evidence="14 15">
    <name type="scientific">Shewanella cyperi</name>
    <dbReference type="NCBI Taxonomy" id="2814292"/>
    <lineage>
        <taxon>Bacteria</taxon>
        <taxon>Pseudomonadati</taxon>
        <taxon>Pseudomonadota</taxon>
        <taxon>Gammaproteobacteria</taxon>
        <taxon>Alteromonadales</taxon>
        <taxon>Shewanellaceae</taxon>
        <taxon>Shewanella</taxon>
    </lineage>
</organism>
<evidence type="ECO:0000256" key="1">
    <source>
        <dbReference type="ARBA" id="ARBA00004442"/>
    </source>
</evidence>
<accession>A0A974XP00</accession>
<dbReference type="EMBL" id="CP071504">
    <property type="protein sequence ID" value="QSX31859.1"/>
    <property type="molecule type" value="Genomic_DNA"/>
</dbReference>
<dbReference type="KEGG" id="scyp:JYB88_09640"/>
<name>A0A974XP00_9GAMM</name>
<keyword evidence="5" id="KW-0812">Transmembrane</keyword>
<gene>
    <name evidence="14" type="ORF">JYB88_09640</name>
</gene>
<protein>
    <recommendedName>
        <fullName evidence="3">Translocation and assembly module subunit TamA</fullName>
    </recommendedName>
    <alternativeName>
        <fullName evidence="9">Autotransporter assembly factor TamA</fullName>
    </alternativeName>
</protein>
<evidence type="ECO:0000259" key="12">
    <source>
        <dbReference type="Pfam" id="PF07244"/>
    </source>
</evidence>
<evidence type="ECO:0000256" key="6">
    <source>
        <dbReference type="ARBA" id="ARBA00022729"/>
    </source>
</evidence>
<keyword evidence="8" id="KW-0998">Cell outer membrane</keyword>
<evidence type="ECO:0000256" key="9">
    <source>
        <dbReference type="ARBA" id="ARBA00033063"/>
    </source>
</evidence>
<evidence type="ECO:0000256" key="2">
    <source>
        <dbReference type="ARBA" id="ARBA00010248"/>
    </source>
</evidence>
<evidence type="ECO:0000256" key="8">
    <source>
        <dbReference type="ARBA" id="ARBA00023237"/>
    </source>
</evidence>
<feature type="domain" description="POTRA" evidence="12">
    <location>
        <begin position="91"/>
        <end position="158"/>
    </location>
</feature>
<evidence type="ECO:0000259" key="13">
    <source>
        <dbReference type="Pfam" id="PF17243"/>
    </source>
</evidence>
<dbReference type="Gene3D" id="3.10.20.310">
    <property type="entry name" value="membrane protein fhac"/>
    <property type="match status" value="3"/>
</dbReference>
<dbReference type="PANTHER" id="PTHR12815">
    <property type="entry name" value="SORTING AND ASSEMBLY MACHINERY SAMM50 PROTEIN FAMILY MEMBER"/>
    <property type="match status" value="1"/>
</dbReference>
<dbReference type="InterPro" id="IPR035243">
    <property type="entry name" value="TamA_POTRA_Dom_1"/>
</dbReference>
<feature type="domain" description="Bacterial surface antigen (D15)" evidence="11">
    <location>
        <begin position="301"/>
        <end position="589"/>
    </location>
</feature>
<evidence type="ECO:0000313" key="15">
    <source>
        <dbReference type="Proteomes" id="UP000663281"/>
    </source>
</evidence>
<dbReference type="InterPro" id="IPR010827">
    <property type="entry name" value="BamA/TamA_POTRA"/>
</dbReference>
<dbReference type="Gene3D" id="2.40.160.50">
    <property type="entry name" value="membrane protein fhac: a member of the omp85/tpsb transporter family"/>
    <property type="match status" value="1"/>
</dbReference>
<dbReference type="InterPro" id="IPR000184">
    <property type="entry name" value="Bac_surfAg_D15"/>
</dbReference>
<dbReference type="RefSeq" id="WP_207326284.1">
    <property type="nucleotide sequence ID" value="NZ_CP071504.1"/>
</dbReference>
<reference evidence="14 15" key="1">
    <citation type="submission" date="2021-03" db="EMBL/GenBank/DDBJ databases">
        <title>Novel species identification of genus Shewanella.</title>
        <authorList>
            <person name="Liu G."/>
            <person name="Zhang Q."/>
        </authorList>
    </citation>
    <scope>NUCLEOTIDE SEQUENCE [LARGE SCALE GENOMIC DNA]</scope>
    <source>
        <strain evidence="14 15">FJAT-53726</strain>
    </source>
</reference>
<keyword evidence="15" id="KW-1185">Reference proteome</keyword>
<dbReference type="Pfam" id="PF01103">
    <property type="entry name" value="Omp85"/>
    <property type="match status" value="1"/>
</dbReference>
<evidence type="ECO:0000256" key="3">
    <source>
        <dbReference type="ARBA" id="ARBA00015419"/>
    </source>
</evidence>
<dbReference type="Pfam" id="PF17243">
    <property type="entry name" value="POTRA_TamA_1"/>
    <property type="match status" value="1"/>
</dbReference>
<dbReference type="InterPro" id="IPR039910">
    <property type="entry name" value="D15-like"/>
</dbReference>
<sequence length="591" mass="67033">MAADTNLELDIQGADERLGKNILAHLGDLPQTEVQRRAFLFNVEDAVFAALQSMGYYHGELEQQLQQKDKQPWHLALKLSPGQPVRLAWVDIRFLGDMLQDQAFDNWLLGQPLKPGDQLDHGRYEEVKSELSTLALSRGYFDADFSKAEIKVNRDLNLAFISLHFNSGTRYHFGEVSFNGHSLDPQLLEQLIPFDTDSPYGTRELGQFNGALQETGYFSGIKVLPELAHATEQHVPIRVELTPKPDHSIELGLGADIGSSSDATIEPRVRVTWRTPQINRYGHSQETSVEWSPDRPKFLTTYTLPLSHPLNDQLILRLGVLRDKYGVTQEYNAADDSYNNTGQLESSTRLLGIRRQQRLPSRWYYSYSLDFMREFYTQSDIHYDPRYFLAGVSLQHSRRNDTSLDPKGGLRQFYSLEYADPMLGSTVRLARAMAKFKWIDTFFDKHRLVARLDLGANWVPQGDEPLVPPSLRYFAGGDQSIRGYGYQELGPFIKYTADDGLPARQVVGGRFLTVASLEYQYYLTPEWRLATFVDGGNAFDLRQFEPAMSVGGGVHWISPIGPIKLDLGFGVRETDTIPSSWRIHLTMGAEL</sequence>
<dbReference type="AlphaFoldDB" id="A0A974XP00"/>
<evidence type="ECO:0000256" key="10">
    <source>
        <dbReference type="ARBA" id="ARBA00093548"/>
    </source>
</evidence>
<dbReference type="GO" id="GO:0009279">
    <property type="term" value="C:cell outer membrane"/>
    <property type="evidence" value="ECO:0007669"/>
    <property type="project" value="UniProtKB-SubCell"/>
</dbReference>